<feature type="non-terminal residue" evidence="1">
    <location>
        <position position="1"/>
    </location>
</feature>
<organism evidence="1">
    <name type="scientific">uncultured Pyrinomonadaceae bacterium</name>
    <dbReference type="NCBI Taxonomy" id="2283094"/>
    <lineage>
        <taxon>Bacteria</taxon>
        <taxon>Pseudomonadati</taxon>
        <taxon>Acidobacteriota</taxon>
        <taxon>Blastocatellia</taxon>
        <taxon>Blastocatellales</taxon>
        <taxon>Pyrinomonadaceae</taxon>
        <taxon>environmental samples</taxon>
    </lineage>
</organism>
<evidence type="ECO:0000313" key="1">
    <source>
        <dbReference type="EMBL" id="CAA9414683.1"/>
    </source>
</evidence>
<proteinExistence type="predicted"/>
<dbReference type="AlphaFoldDB" id="A0A6J4PM43"/>
<reference evidence="1" key="1">
    <citation type="submission" date="2020-02" db="EMBL/GenBank/DDBJ databases">
        <authorList>
            <person name="Meier V. D."/>
        </authorList>
    </citation>
    <scope>NUCLEOTIDE SEQUENCE</scope>
    <source>
        <strain evidence="1">AVDCRST_MAG74</strain>
    </source>
</reference>
<dbReference type="EMBL" id="CADCUR010000233">
    <property type="protein sequence ID" value="CAA9414683.1"/>
    <property type="molecule type" value="Genomic_DNA"/>
</dbReference>
<gene>
    <name evidence="1" type="ORF">AVDCRST_MAG74-2504</name>
</gene>
<accession>A0A6J4PM43</accession>
<sequence>FGTLKNCIIFEISKTGVNGAGVRAFLVLFL</sequence>
<protein>
    <submittedName>
        <fullName evidence="1">Uncharacterized protein</fullName>
    </submittedName>
</protein>
<name>A0A6J4PM43_9BACT</name>